<dbReference type="STRING" id="1664069.BGLY_1347"/>
<name>A0A0J6DWZ4_9BACI</name>
<dbReference type="PATRIC" id="fig|1664069.3.peg.937"/>
<keyword evidence="4" id="KW-1185">Reference proteome</keyword>
<reference evidence="1 3" key="1">
    <citation type="journal article" date="2015" name="Int. J. Syst. Evol. Microbiol.">
        <title>Bacillus glycinifermentans sp. nov., isolated from fermented soybean paste.</title>
        <authorList>
            <person name="Kim S.J."/>
            <person name="Dunlap C.A."/>
            <person name="Kwon S.W."/>
            <person name="Rooney A.P."/>
        </authorList>
    </citation>
    <scope>NUCLEOTIDE SEQUENCE [LARGE SCALE GENOMIC DNA]</scope>
    <source>
        <strain evidence="1 3">GO-13</strain>
    </source>
</reference>
<dbReference type="EMBL" id="LECW02000049">
    <property type="protein sequence ID" value="KRT89377.1"/>
    <property type="molecule type" value="Genomic_DNA"/>
</dbReference>
<comment type="caution">
    <text evidence="1">The sequence shown here is derived from an EMBL/GenBank/DDBJ whole genome shotgun (WGS) entry which is preliminary data.</text>
</comment>
<protein>
    <recommendedName>
        <fullName evidence="5">Phage portal protein</fullName>
    </recommendedName>
</protein>
<accession>A0A0J6DWZ4</accession>
<dbReference type="AlphaFoldDB" id="A0A0J6DWZ4"/>
<evidence type="ECO:0000313" key="4">
    <source>
        <dbReference type="Proteomes" id="UP001341297"/>
    </source>
</evidence>
<reference evidence="1" key="2">
    <citation type="submission" date="2015-10" db="EMBL/GenBank/DDBJ databases">
        <authorList>
            <person name="Gilbert D.G."/>
        </authorList>
    </citation>
    <scope>NUCLEOTIDE SEQUENCE</scope>
    <source>
        <strain evidence="1">GO-13</strain>
    </source>
</reference>
<dbReference type="Proteomes" id="UP000036168">
    <property type="component" value="Unassembled WGS sequence"/>
</dbReference>
<dbReference type="RefSeq" id="WP_048407231.1">
    <property type="nucleotide sequence ID" value="NZ_CP023481.1"/>
</dbReference>
<reference evidence="2 4" key="3">
    <citation type="submission" date="2023-03" db="EMBL/GenBank/DDBJ databases">
        <title>Agriculturally important microbes genome sequencing.</title>
        <authorList>
            <person name="Dunlap C."/>
        </authorList>
    </citation>
    <scope>NUCLEOTIDE SEQUENCE [LARGE SCALE GENOMIC DNA]</scope>
    <source>
        <strain evidence="2 4">CBP-3203</strain>
    </source>
</reference>
<evidence type="ECO:0000313" key="1">
    <source>
        <dbReference type="EMBL" id="KRT89377.1"/>
    </source>
</evidence>
<evidence type="ECO:0000313" key="3">
    <source>
        <dbReference type="Proteomes" id="UP000036168"/>
    </source>
</evidence>
<evidence type="ECO:0000313" key="2">
    <source>
        <dbReference type="EMBL" id="MEC0483276.1"/>
    </source>
</evidence>
<dbReference type="OrthoDB" id="2905487at2"/>
<proteinExistence type="predicted"/>
<dbReference type="EMBL" id="JARRTL010000002">
    <property type="protein sequence ID" value="MEC0483276.1"/>
    <property type="molecule type" value="Genomic_DNA"/>
</dbReference>
<organism evidence="1 3">
    <name type="scientific">Bacillus glycinifermentans</name>
    <dbReference type="NCBI Taxonomy" id="1664069"/>
    <lineage>
        <taxon>Bacteria</taxon>
        <taxon>Bacillati</taxon>
        <taxon>Bacillota</taxon>
        <taxon>Bacilli</taxon>
        <taxon>Bacillales</taxon>
        <taxon>Bacillaceae</taxon>
        <taxon>Bacillus</taxon>
    </lineage>
</organism>
<evidence type="ECO:0008006" key="5">
    <source>
        <dbReference type="Google" id="ProtNLM"/>
    </source>
</evidence>
<gene>
    <name evidence="1" type="ORF">AB447_224220</name>
    <name evidence="2" type="ORF">P8828_00160</name>
</gene>
<dbReference type="Proteomes" id="UP001341297">
    <property type="component" value="Unassembled WGS sequence"/>
</dbReference>
<sequence length="111" mass="12461">MKKSSAYSPLPWRVVKTDTDVYIYSAYSEAEKKRFPYSNGRLIATVSDYTAFSQKKNAQLIAAAPELLIAGKLALAYFNERARSDSIESKLAHVLQKVISKAEAHEEEECN</sequence>